<dbReference type="PANTHER" id="PTHR46599:SF6">
    <property type="entry name" value="DUAL SPECIFICITY PHOSPHATASE 26"/>
    <property type="match status" value="1"/>
</dbReference>
<feature type="compositionally biased region" description="Acidic residues" evidence="1">
    <location>
        <begin position="27"/>
        <end position="47"/>
    </location>
</feature>
<keyword evidence="5" id="KW-1185">Reference proteome</keyword>
<sequence>MASRLNLQRTREILFTSDNDNAVVDNDASESDSDFEISAIEPDDTSTDEQISKEDESSGSDIDGGAHDAIGQNPQPKSIEKASVTWSRDQTSAQGRIHAENIMKIRAGSITAVESILCAFRLFFTDEIFDEVVQQTNRYATFFIDQRKQTQKDHGYSQTKSHQWKPIDLIELKAFLGLLIQASVTHRNHDLLNELWDISQNCPIFRASVSLQRFKILLQFLRFDDRRHHDKSDRLAPIRFIFERFTKELSRHFVPGENIIVDEQLVPFRGRCGFVQSMPKKPAKYGLKFWAICEVVSRFILGLELYTGKINNIVQKNLAANVTLRLVDQLPNNVKQGRTVTLDRYFTGIKLAEALLHRKMTSIGVVDHKRSFVPNDLGSISRDETCSCPTKPRKNRSRLFYFNNACYSGDNGR</sequence>
<accession>A0A815BG18</accession>
<dbReference type="Proteomes" id="UP000663829">
    <property type="component" value="Unassembled WGS sequence"/>
</dbReference>
<dbReference type="EMBL" id="CAJOBC010023024">
    <property type="protein sequence ID" value="CAF4057597.1"/>
    <property type="molecule type" value="Genomic_DNA"/>
</dbReference>
<evidence type="ECO:0000313" key="4">
    <source>
        <dbReference type="EMBL" id="CAF4057597.1"/>
    </source>
</evidence>
<evidence type="ECO:0000256" key="1">
    <source>
        <dbReference type="SAM" id="MobiDB-lite"/>
    </source>
</evidence>
<dbReference type="PANTHER" id="PTHR46599">
    <property type="entry name" value="PIGGYBAC TRANSPOSABLE ELEMENT-DERIVED PROTEIN 4"/>
    <property type="match status" value="1"/>
</dbReference>
<evidence type="ECO:0000259" key="2">
    <source>
        <dbReference type="Pfam" id="PF13843"/>
    </source>
</evidence>
<reference evidence="3" key="1">
    <citation type="submission" date="2021-02" db="EMBL/GenBank/DDBJ databases">
        <authorList>
            <person name="Nowell W R."/>
        </authorList>
    </citation>
    <scope>NUCLEOTIDE SEQUENCE</scope>
</reference>
<organism evidence="3 5">
    <name type="scientific">Didymodactylos carnosus</name>
    <dbReference type="NCBI Taxonomy" id="1234261"/>
    <lineage>
        <taxon>Eukaryota</taxon>
        <taxon>Metazoa</taxon>
        <taxon>Spiralia</taxon>
        <taxon>Gnathifera</taxon>
        <taxon>Rotifera</taxon>
        <taxon>Eurotatoria</taxon>
        <taxon>Bdelloidea</taxon>
        <taxon>Philodinida</taxon>
        <taxon>Philodinidae</taxon>
        <taxon>Didymodactylos</taxon>
    </lineage>
</organism>
<dbReference type="EMBL" id="CAJNOQ010011175">
    <property type="protein sequence ID" value="CAF1270130.1"/>
    <property type="molecule type" value="Genomic_DNA"/>
</dbReference>
<dbReference type="InterPro" id="IPR029526">
    <property type="entry name" value="PGBD"/>
</dbReference>
<evidence type="ECO:0000313" key="3">
    <source>
        <dbReference type="EMBL" id="CAF1270130.1"/>
    </source>
</evidence>
<comment type="caution">
    <text evidence="3">The sequence shown here is derived from an EMBL/GenBank/DDBJ whole genome shotgun (WGS) entry which is preliminary data.</text>
</comment>
<evidence type="ECO:0000313" key="5">
    <source>
        <dbReference type="Proteomes" id="UP000663829"/>
    </source>
</evidence>
<name>A0A815BG18_9BILA</name>
<protein>
    <recommendedName>
        <fullName evidence="2">PiggyBac transposable element-derived protein domain-containing protein</fullName>
    </recommendedName>
</protein>
<gene>
    <name evidence="3" type="ORF">GPM918_LOCUS27040</name>
    <name evidence="4" type="ORF">SRO942_LOCUS27301</name>
</gene>
<dbReference type="OrthoDB" id="10049986at2759"/>
<proteinExistence type="predicted"/>
<dbReference type="AlphaFoldDB" id="A0A815BG18"/>
<feature type="domain" description="PiggyBac transposable element-derived protein" evidence="2">
    <location>
        <begin position="119"/>
        <end position="377"/>
    </location>
</feature>
<dbReference type="Pfam" id="PF13843">
    <property type="entry name" value="DDE_Tnp_1_7"/>
    <property type="match status" value="1"/>
</dbReference>
<dbReference type="Proteomes" id="UP000681722">
    <property type="component" value="Unassembled WGS sequence"/>
</dbReference>
<feature type="region of interest" description="Disordered" evidence="1">
    <location>
        <begin position="17"/>
        <end position="81"/>
    </location>
</feature>